<dbReference type="AlphaFoldDB" id="A0A1Y2HS82"/>
<organism evidence="2 3">
    <name type="scientific">Catenaria anguillulae PL171</name>
    <dbReference type="NCBI Taxonomy" id="765915"/>
    <lineage>
        <taxon>Eukaryota</taxon>
        <taxon>Fungi</taxon>
        <taxon>Fungi incertae sedis</taxon>
        <taxon>Blastocladiomycota</taxon>
        <taxon>Blastocladiomycetes</taxon>
        <taxon>Blastocladiales</taxon>
        <taxon>Catenariaceae</taxon>
        <taxon>Catenaria</taxon>
    </lineage>
</organism>
<name>A0A1Y2HS82_9FUNG</name>
<sequence>MRKKSRPSSKSSRPPRFPDTDSDSDSALHSYPHLSSHSPKPTPKLRKRHAALHRLLSPLTAAPASAIVESHSLSLSDHSQSDLDSDSEPSTMISAHVPLPPLPTPSGDPAAADPTALPRPAPVGLDGPSRAQALRSTLSLLRPPSSSSSSSLRPSRAPPRAPPVPTSTIASPLAQSPIHAFHAMLETQDARIRDQWAQQYLNNGLAGPSPKGWRMTSIIKSPLYNLKDTHGVVPSLKTFALAAYLRRVHLLHHMYVTTTAVVAGRPGDNAWLRRLVPIHLLPADVRQLVLFHLPFYVTPTDANLVWWRSADEHGAAPLEYVNLSNGRFSTEALASVLDPPVSFSGLPIARLRSDSGILADDEVPDSWDDDECPLRAHCLPPVPPPPLISLDLSFCTLPQSDLIRVLTSSPRTASLLHLNLSGVLFSMADAGWALSSLSNHLLHLVGLELNYAPWVSKDVLACVDWTTRWRNLRVLAIHKSVVQGVADVGVIVVWMAEVRPDVRVLVDAP</sequence>
<dbReference type="Proteomes" id="UP000193411">
    <property type="component" value="Unassembled WGS sequence"/>
</dbReference>
<evidence type="ECO:0000313" key="3">
    <source>
        <dbReference type="Proteomes" id="UP000193411"/>
    </source>
</evidence>
<feature type="region of interest" description="Disordered" evidence="1">
    <location>
        <begin position="1"/>
        <end position="51"/>
    </location>
</feature>
<proteinExistence type="predicted"/>
<evidence type="ECO:0000256" key="1">
    <source>
        <dbReference type="SAM" id="MobiDB-lite"/>
    </source>
</evidence>
<dbReference type="OrthoDB" id="10619927at2759"/>
<dbReference type="SUPFAM" id="SSF52047">
    <property type="entry name" value="RNI-like"/>
    <property type="match status" value="1"/>
</dbReference>
<feature type="compositionally biased region" description="Pro residues" evidence="1">
    <location>
        <begin position="156"/>
        <end position="165"/>
    </location>
</feature>
<protein>
    <submittedName>
        <fullName evidence="2">Uncharacterized protein</fullName>
    </submittedName>
</protein>
<evidence type="ECO:0000313" key="2">
    <source>
        <dbReference type="EMBL" id="ORZ37457.1"/>
    </source>
</evidence>
<keyword evidence="3" id="KW-1185">Reference proteome</keyword>
<accession>A0A1Y2HS82</accession>
<comment type="caution">
    <text evidence="2">The sequence shown here is derived from an EMBL/GenBank/DDBJ whole genome shotgun (WGS) entry which is preliminary data.</text>
</comment>
<feature type="compositionally biased region" description="Low complexity" evidence="1">
    <location>
        <begin position="27"/>
        <end position="39"/>
    </location>
</feature>
<gene>
    <name evidence="2" type="ORF">BCR44DRAFT_41406</name>
</gene>
<feature type="region of interest" description="Disordered" evidence="1">
    <location>
        <begin position="72"/>
        <end position="170"/>
    </location>
</feature>
<feature type="compositionally biased region" description="Low complexity" evidence="1">
    <location>
        <begin position="133"/>
        <end position="155"/>
    </location>
</feature>
<reference evidence="2 3" key="1">
    <citation type="submission" date="2016-07" db="EMBL/GenBank/DDBJ databases">
        <title>Pervasive Adenine N6-methylation of Active Genes in Fungi.</title>
        <authorList>
            <consortium name="DOE Joint Genome Institute"/>
            <person name="Mondo S.J."/>
            <person name="Dannebaum R.O."/>
            <person name="Kuo R.C."/>
            <person name="Labutti K."/>
            <person name="Haridas S."/>
            <person name="Kuo A."/>
            <person name="Salamov A."/>
            <person name="Ahrendt S.R."/>
            <person name="Lipzen A."/>
            <person name="Sullivan W."/>
            <person name="Andreopoulos W.B."/>
            <person name="Clum A."/>
            <person name="Lindquist E."/>
            <person name="Daum C."/>
            <person name="Ramamoorthy G.K."/>
            <person name="Gryganskyi A."/>
            <person name="Culley D."/>
            <person name="Magnuson J.K."/>
            <person name="James T.Y."/>
            <person name="O'Malley M.A."/>
            <person name="Stajich J.E."/>
            <person name="Spatafora J.W."/>
            <person name="Visel A."/>
            <person name="Grigoriev I.V."/>
        </authorList>
    </citation>
    <scope>NUCLEOTIDE SEQUENCE [LARGE SCALE GENOMIC DNA]</scope>
    <source>
        <strain evidence="2 3">PL171</strain>
    </source>
</reference>
<dbReference type="EMBL" id="MCFL01000012">
    <property type="protein sequence ID" value="ORZ37457.1"/>
    <property type="molecule type" value="Genomic_DNA"/>
</dbReference>